<feature type="non-terminal residue" evidence="1">
    <location>
        <position position="61"/>
    </location>
</feature>
<dbReference type="AlphaFoldDB" id="A0A6G0VS45"/>
<sequence length="61" mass="7316">SKCQLLIWEYFEESTCDLSRVIFKQCKQKVYKGLGKNMTTSSMRKHFESKHKPLYKEIVKI</sequence>
<feature type="non-terminal residue" evidence="1">
    <location>
        <position position="1"/>
    </location>
</feature>
<proteinExistence type="predicted"/>
<dbReference type="Proteomes" id="UP000478052">
    <property type="component" value="Unassembled WGS sequence"/>
</dbReference>
<name>A0A6G0VS45_APHCR</name>
<organism evidence="1 2">
    <name type="scientific">Aphis craccivora</name>
    <name type="common">Cowpea aphid</name>
    <dbReference type="NCBI Taxonomy" id="307492"/>
    <lineage>
        <taxon>Eukaryota</taxon>
        <taxon>Metazoa</taxon>
        <taxon>Ecdysozoa</taxon>
        <taxon>Arthropoda</taxon>
        <taxon>Hexapoda</taxon>
        <taxon>Insecta</taxon>
        <taxon>Pterygota</taxon>
        <taxon>Neoptera</taxon>
        <taxon>Paraneoptera</taxon>
        <taxon>Hemiptera</taxon>
        <taxon>Sternorrhyncha</taxon>
        <taxon>Aphidomorpha</taxon>
        <taxon>Aphidoidea</taxon>
        <taxon>Aphididae</taxon>
        <taxon>Aphidini</taxon>
        <taxon>Aphis</taxon>
        <taxon>Aphis</taxon>
    </lineage>
</organism>
<reference evidence="1 2" key="1">
    <citation type="submission" date="2019-08" db="EMBL/GenBank/DDBJ databases">
        <title>Whole genome of Aphis craccivora.</title>
        <authorList>
            <person name="Voronova N.V."/>
            <person name="Shulinski R.S."/>
            <person name="Bandarenka Y.V."/>
            <person name="Zhorov D.G."/>
            <person name="Warner D."/>
        </authorList>
    </citation>
    <scope>NUCLEOTIDE SEQUENCE [LARGE SCALE GENOMIC DNA]</scope>
    <source>
        <strain evidence="1">180601</strain>
        <tissue evidence="1">Whole Body</tissue>
    </source>
</reference>
<comment type="caution">
    <text evidence="1">The sequence shown here is derived from an EMBL/GenBank/DDBJ whole genome shotgun (WGS) entry which is preliminary data.</text>
</comment>
<evidence type="ECO:0000313" key="1">
    <source>
        <dbReference type="EMBL" id="KAF0707219.1"/>
    </source>
</evidence>
<accession>A0A6G0VS45</accession>
<gene>
    <name evidence="1" type="ORF">FWK35_00032844</name>
</gene>
<evidence type="ECO:0000313" key="2">
    <source>
        <dbReference type="Proteomes" id="UP000478052"/>
    </source>
</evidence>
<protein>
    <submittedName>
        <fullName evidence="1">Zinc finger BED domain-containing protein 4-like isoform X2</fullName>
    </submittedName>
</protein>
<keyword evidence="2" id="KW-1185">Reference proteome</keyword>
<dbReference type="EMBL" id="VUJU01012627">
    <property type="protein sequence ID" value="KAF0707219.1"/>
    <property type="molecule type" value="Genomic_DNA"/>
</dbReference>